<protein>
    <submittedName>
        <fullName evidence="1">Uncharacterized protein</fullName>
    </submittedName>
</protein>
<organism evidence="1 2">
    <name type="scientific">Amanita muscaria (strain Koide BX008)</name>
    <dbReference type="NCBI Taxonomy" id="946122"/>
    <lineage>
        <taxon>Eukaryota</taxon>
        <taxon>Fungi</taxon>
        <taxon>Dikarya</taxon>
        <taxon>Basidiomycota</taxon>
        <taxon>Agaricomycotina</taxon>
        <taxon>Agaricomycetes</taxon>
        <taxon>Agaricomycetidae</taxon>
        <taxon>Agaricales</taxon>
        <taxon>Pluteineae</taxon>
        <taxon>Amanitaceae</taxon>
        <taxon>Amanita</taxon>
    </lineage>
</organism>
<evidence type="ECO:0000313" key="2">
    <source>
        <dbReference type="Proteomes" id="UP000054549"/>
    </source>
</evidence>
<name>A0A0C2W456_AMAMK</name>
<dbReference type="InParanoid" id="A0A0C2W456"/>
<dbReference type="AlphaFoldDB" id="A0A0C2W456"/>
<accession>A0A0C2W456</accession>
<gene>
    <name evidence="1" type="ORF">M378DRAFT_90131</name>
</gene>
<dbReference type="EMBL" id="KN818462">
    <property type="protein sequence ID" value="KIL55897.1"/>
    <property type="molecule type" value="Genomic_DNA"/>
</dbReference>
<sequence>MSYLNIATRYAEFEQENPSKLPLLTEGKITPHMFYRFDKGCRDYFSVKDINKDVDQVHRAMAGIRDPSVSAWIHSNRTRLLALPFDDFMKDLQRRALSPDWESDVRREMTTSKYSLDLDFQNWADHIVFLNHILTGTDKHCDDKNLLELLTGNINNNLNSTVQSREPPVRTDSVENWVRDVCRLADRELQHVKRQRAMLDDYHSGLPNVRLLCLPSVATVTT</sequence>
<reference evidence="1 2" key="1">
    <citation type="submission" date="2014-04" db="EMBL/GenBank/DDBJ databases">
        <title>Evolutionary Origins and Diversification of the Mycorrhizal Mutualists.</title>
        <authorList>
            <consortium name="DOE Joint Genome Institute"/>
            <consortium name="Mycorrhizal Genomics Consortium"/>
            <person name="Kohler A."/>
            <person name="Kuo A."/>
            <person name="Nagy L.G."/>
            <person name="Floudas D."/>
            <person name="Copeland A."/>
            <person name="Barry K.W."/>
            <person name="Cichocki N."/>
            <person name="Veneault-Fourrey C."/>
            <person name="LaButti K."/>
            <person name="Lindquist E.A."/>
            <person name="Lipzen A."/>
            <person name="Lundell T."/>
            <person name="Morin E."/>
            <person name="Murat C."/>
            <person name="Riley R."/>
            <person name="Ohm R."/>
            <person name="Sun H."/>
            <person name="Tunlid A."/>
            <person name="Henrissat B."/>
            <person name="Grigoriev I.V."/>
            <person name="Hibbett D.S."/>
            <person name="Martin F."/>
        </authorList>
    </citation>
    <scope>NUCLEOTIDE SEQUENCE [LARGE SCALE GENOMIC DNA]</scope>
    <source>
        <strain evidence="1 2">Koide BX008</strain>
    </source>
</reference>
<evidence type="ECO:0000313" key="1">
    <source>
        <dbReference type="EMBL" id="KIL55897.1"/>
    </source>
</evidence>
<dbReference type="Proteomes" id="UP000054549">
    <property type="component" value="Unassembled WGS sequence"/>
</dbReference>
<proteinExistence type="predicted"/>
<dbReference type="STRING" id="946122.A0A0C2W456"/>
<keyword evidence="2" id="KW-1185">Reference proteome</keyword>
<dbReference type="HOGENOM" id="CLU_1245059_0_0_1"/>
<dbReference type="OrthoDB" id="2369050at2759"/>